<feature type="compositionally biased region" description="Polar residues" evidence="6">
    <location>
        <begin position="1"/>
        <end position="20"/>
    </location>
</feature>
<evidence type="ECO:0000256" key="2">
    <source>
        <dbReference type="ARBA" id="ARBA00023015"/>
    </source>
</evidence>
<evidence type="ECO:0000256" key="6">
    <source>
        <dbReference type="SAM" id="MobiDB-lite"/>
    </source>
</evidence>
<dbReference type="InterPro" id="IPR003441">
    <property type="entry name" value="NAC-dom"/>
</dbReference>
<dbReference type="InterPro" id="IPR036093">
    <property type="entry name" value="NAC_dom_sf"/>
</dbReference>
<keyword evidence="3" id="KW-0238">DNA-binding</keyword>
<feature type="region of interest" description="Disordered" evidence="6">
    <location>
        <begin position="167"/>
        <end position="224"/>
    </location>
</feature>
<feature type="compositionally biased region" description="Polar residues" evidence="6">
    <location>
        <begin position="381"/>
        <end position="391"/>
    </location>
</feature>
<dbReference type="PANTHER" id="PTHR31989">
    <property type="entry name" value="NAC DOMAIN-CONTAINING PROTEIN 82-RELATED"/>
    <property type="match status" value="1"/>
</dbReference>
<dbReference type="Proteomes" id="UP000091857">
    <property type="component" value="Chromosome 5"/>
</dbReference>
<dbReference type="GO" id="GO:0003677">
    <property type="term" value="F:DNA binding"/>
    <property type="evidence" value="ECO:0007669"/>
    <property type="project" value="UniProtKB-KW"/>
</dbReference>
<keyword evidence="2" id="KW-0805">Transcription regulation</keyword>
<feature type="domain" description="NAC" evidence="7">
    <location>
        <begin position="20"/>
        <end position="163"/>
    </location>
</feature>
<evidence type="ECO:0000313" key="8">
    <source>
        <dbReference type="EMBL" id="OAY48784.1"/>
    </source>
</evidence>
<proteinExistence type="predicted"/>
<dbReference type="OrthoDB" id="851233at2759"/>
<feature type="compositionally biased region" description="Basic and acidic residues" evidence="6">
    <location>
        <begin position="171"/>
        <end position="182"/>
    </location>
</feature>
<evidence type="ECO:0000313" key="9">
    <source>
        <dbReference type="Proteomes" id="UP000091857"/>
    </source>
</evidence>
<feature type="region of interest" description="Disordered" evidence="6">
    <location>
        <begin position="1"/>
        <end position="22"/>
    </location>
</feature>
<evidence type="ECO:0000256" key="4">
    <source>
        <dbReference type="ARBA" id="ARBA00023163"/>
    </source>
</evidence>
<dbReference type="PROSITE" id="PS51005">
    <property type="entry name" value="NAC"/>
    <property type="match status" value="1"/>
</dbReference>
<comment type="subcellular location">
    <subcellularLocation>
        <location evidence="1">Nucleus</location>
    </subcellularLocation>
</comment>
<dbReference type="SMR" id="A0A2C9VU82"/>
<keyword evidence="9" id="KW-1185">Reference proteome</keyword>
<feature type="region of interest" description="Disordered" evidence="6">
    <location>
        <begin position="368"/>
        <end position="391"/>
    </location>
</feature>
<dbReference type="Pfam" id="PF02365">
    <property type="entry name" value="NAM"/>
    <property type="match status" value="1"/>
</dbReference>
<evidence type="ECO:0000256" key="1">
    <source>
        <dbReference type="ARBA" id="ARBA00004123"/>
    </source>
</evidence>
<dbReference type="GO" id="GO:0006355">
    <property type="term" value="P:regulation of DNA-templated transcription"/>
    <property type="evidence" value="ECO:0007669"/>
    <property type="project" value="InterPro"/>
</dbReference>
<dbReference type="STRING" id="3983.A0A2C9VU82"/>
<keyword evidence="5" id="KW-0539">Nucleus</keyword>
<evidence type="ECO:0000259" key="7">
    <source>
        <dbReference type="PROSITE" id="PS51005"/>
    </source>
</evidence>
<accession>A0A2C9VU82</accession>
<name>A0A2C9VU82_MANES</name>
<dbReference type="Gene3D" id="2.170.150.80">
    <property type="entry name" value="NAC domain"/>
    <property type="match status" value="1"/>
</dbReference>
<keyword evidence="4" id="KW-0804">Transcription</keyword>
<protein>
    <recommendedName>
        <fullName evidence="7">NAC domain-containing protein</fullName>
    </recommendedName>
</protein>
<evidence type="ECO:0000256" key="5">
    <source>
        <dbReference type="ARBA" id="ARBA00023242"/>
    </source>
</evidence>
<dbReference type="SUPFAM" id="SSF101941">
    <property type="entry name" value="NAC domain"/>
    <property type="match status" value="1"/>
</dbReference>
<organism evidence="8 9">
    <name type="scientific">Manihot esculenta</name>
    <name type="common">Cassava</name>
    <name type="synonym">Jatropha manihot</name>
    <dbReference type="NCBI Taxonomy" id="3983"/>
    <lineage>
        <taxon>Eukaryota</taxon>
        <taxon>Viridiplantae</taxon>
        <taxon>Streptophyta</taxon>
        <taxon>Embryophyta</taxon>
        <taxon>Tracheophyta</taxon>
        <taxon>Spermatophyta</taxon>
        <taxon>Magnoliopsida</taxon>
        <taxon>eudicotyledons</taxon>
        <taxon>Gunneridae</taxon>
        <taxon>Pentapetalae</taxon>
        <taxon>rosids</taxon>
        <taxon>fabids</taxon>
        <taxon>Malpighiales</taxon>
        <taxon>Euphorbiaceae</taxon>
        <taxon>Crotonoideae</taxon>
        <taxon>Manihoteae</taxon>
        <taxon>Manihot</taxon>
    </lineage>
</organism>
<evidence type="ECO:0000256" key="3">
    <source>
        <dbReference type="ARBA" id="ARBA00023125"/>
    </source>
</evidence>
<dbReference type="EMBL" id="CM004391">
    <property type="protein sequence ID" value="OAY48784.1"/>
    <property type="molecule type" value="Genomic_DNA"/>
</dbReference>
<dbReference type="GO" id="GO:0005634">
    <property type="term" value="C:nucleus"/>
    <property type="evidence" value="ECO:0007669"/>
    <property type="project" value="UniProtKB-SubCell"/>
</dbReference>
<sequence length="494" mass="55406">MTDNNSSGMTCPPQSDSQNLPVGWRFHPSDEELVDYYLKRKRLGHPIYGLDISEVQVCDYDPRDLPGLSMNNSRDKVWYFFCLRLYHNNRGQAKRKAKDGYWKGTGDLRSVTPEDSDEEIGTKRTLVFHNPKATQWVIHEYEYTAALNLPTKGDYVLCKLKISKNKKKASKKDEKAEPDSKKTRPNKKSRKSESNGNLASASASTSKNRKLEGMTTNSAYGEGEPNSLMILDLENQNLNTMASISTYNKDEMSSLMTSNFENGYYKRAIVSTCNKGETSCPMASDLENHCPEEMTAMSSYKKVNPSCPRASVLENLSPNEITSLSTNSKGDTSFFRTCDIENKKSDAFAKVKSIDLVTWDFEKQNPTKNIDIPVPTEGEQIPQSPSVASNAGETTCQEVQSQYKKTSVPIPEDYAGSSTTSNEEAMFQVQSQYKNTEMPILKDNGDLFTAFDAEAKFPEINSQMLEELLAFYELEDSLNSAPQQPIPEESPSIK</sequence>
<reference evidence="9" key="1">
    <citation type="journal article" date="2016" name="Nat. Biotechnol.">
        <title>Sequencing wild and cultivated cassava and related species reveals extensive interspecific hybridization and genetic diversity.</title>
        <authorList>
            <person name="Bredeson J.V."/>
            <person name="Lyons J.B."/>
            <person name="Prochnik S.E."/>
            <person name="Wu G.A."/>
            <person name="Ha C.M."/>
            <person name="Edsinger-Gonzales E."/>
            <person name="Grimwood J."/>
            <person name="Schmutz J."/>
            <person name="Rabbi I.Y."/>
            <person name="Egesi C."/>
            <person name="Nauluvula P."/>
            <person name="Lebot V."/>
            <person name="Ndunguru J."/>
            <person name="Mkamilo G."/>
            <person name="Bart R.S."/>
            <person name="Setter T.L."/>
            <person name="Gleadow R.M."/>
            <person name="Kulakow P."/>
            <person name="Ferguson M.E."/>
            <person name="Rounsley S."/>
            <person name="Rokhsar D.S."/>
        </authorList>
    </citation>
    <scope>NUCLEOTIDE SEQUENCE [LARGE SCALE GENOMIC DNA]</scope>
    <source>
        <strain evidence="9">cv. AM560-2</strain>
    </source>
</reference>
<gene>
    <name evidence="8" type="ORF">MANES_05G005300v8</name>
</gene>
<dbReference type="Gramene" id="Manes.05G005300.1.v8.1">
    <property type="protein sequence ID" value="Manes.05G005300.1.v8.1.CDS"/>
    <property type="gene ID" value="Manes.05G005300.v8.1"/>
</dbReference>
<comment type="caution">
    <text evidence="8">The sequence shown here is derived from an EMBL/GenBank/DDBJ whole genome shotgun (WGS) entry which is preliminary data.</text>
</comment>
<dbReference type="AlphaFoldDB" id="A0A2C9VU82"/>
<feature type="compositionally biased region" description="Polar residues" evidence="6">
    <location>
        <begin position="194"/>
        <end position="206"/>
    </location>
</feature>